<dbReference type="InterPro" id="IPR050157">
    <property type="entry name" value="PSI_iron-sulfur_center"/>
</dbReference>
<dbReference type="PANTHER" id="PTHR24960">
    <property type="entry name" value="PHOTOSYSTEM I IRON-SULFUR CENTER-RELATED"/>
    <property type="match status" value="1"/>
</dbReference>
<dbReference type="SUPFAM" id="SSF54862">
    <property type="entry name" value="4Fe-4S ferredoxins"/>
    <property type="match status" value="1"/>
</dbReference>
<dbReference type="Gene3D" id="3.30.70.20">
    <property type="match status" value="1"/>
</dbReference>
<evidence type="ECO:0000256" key="6">
    <source>
        <dbReference type="ARBA" id="ARBA00023004"/>
    </source>
</evidence>
<dbReference type="InterPro" id="IPR017896">
    <property type="entry name" value="4Fe4S_Fe-S-bd"/>
</dbReference>
<dbReference type="InterPro" id="IPR017900">
    <property type="entry name" value="4Fe4S_Fe_S_CS"/>
</dbReference>
<dbReference type="PROSITE" id="PS00198">
    <property type="entry name" value="4FE4S_FER_1"/>
    <property type="match status" value="2"/>
</dbReference>
<keyword evidence="4" id="KW-0004">4Fe-4S</keyword>
<proteinExistence type="predicted"/>
<evidence type="ECO:0000256" key="7">
    <source>
        <dbReference type="ARBA" id="ARBA00023014"/>
    </source>
</evidence>
<evidence type="ECO:0000313" key="9">
    <source>
        <dbReference type="EMBL" id="MCP1103317.1"/>
    </source>
</evidence>
<dbReference type="PANTHER" id="PTHR24960:SF79">
    <property type="entry name" value="PHOTOSYSTEM I IRON-SULFUR CENTER"/>
    <property type="match status" value="1"/>
</dbReference>
<evidence type="ECO:0000256" key="4">
    <source>
        <dbReference type="ARBA" id="ARBA00022485"/>
    </source>
</evidence>
<dbReference type="Proteomes" id="UP001523566">
    <property type="component" value="Unassembled WGS sequence"/>
</dbReference>
<comment type="function">
    <text evidence="2">Ferredoxins are iron-sulfur proteins that transfer electrons in a wide variety of metabolic reactions.</text>
</comment>
<keyword evidence="7" id="KW-0411">Iron-sulfur</keyword>
<dbReference type="Pfam" id="PF14697">
    <property type="entry name" value="Fer4_21"/>
    <property type="match status" value="1"/>
</dbReference>
<evidence type="ECO:0000256" key="2">
    <source>
        <dbReference type="ARBA" id="ARBA00003532"/>
    </source>
</evidence>
<evidence type="ECO:0000256" key="3">
    <source>
        <dbReference type="ARBA" id="ARBA00013529"/>
    </source>
</evidence>
<keyword evidence="10" id="KW-1185">Reference proteome</keyword>
<feature type="domain" description="4Fe-4S ferredoxin-type" evidence="8">
    <location>
        <begin position="34"/>
        <end position="63"/>
    </location>
</feature>
<accession>A0ABT1EBX1</accession>
<keyword evidence="5" id="KW-0479">Metal-binding</keyword>
<organism evidence="9 10">
    <name type="scientific">Aequitasia blattaphilus</name>
    <dbReference type="NCBI Taxonomy" id="2949332"/>
    <lineage>
        <taxon>Bacteria</taxon>
        <taxon>Bacillati</taxon>
        <taxon>Bacillota</taxon>
        <taxon>Clostridia</taxon>
        <taxon>Lachnospirales</taxon>
        <taxon>Lachnospiraceae</taxon>
        <taxon>Aequitasia</taxon>
    </lineage>
</organism>
<name>A0ABT1EBX1_9FIRM</name>
<dbReference type="PROSITE" id="PS51379">
    <property type="entry name" value="4FE4S_FER_2"/>
    <property type="match status" value="2"/>
</dbReference>
<dbReference type="RefSeq" id="WP_262067092.1">
    <property type="nucleotide sequence ID" value="NZ_JAMXOD010000023.1"/>
</dbReference>
<dbReference type="EMBL" id="JAMZFW010000023">
    <property type="protein sequence ID" value="MCP1103317.1"/>
    <property type="molecule type" value="Genomic_DNA"/>
</dbReference>
<gene>
    <name evidence="9" type="ORF">NK125_12970</name>
</gene>
<keyword evidence="6" id="KW-0408">Iron</keyword>
<comment type="cofactor">
    <cofactor evidence="1">
        <name>[4Fe-4S] cluster</name>
        <dbReference type="ChEBI" id="CHEBI:49883"/>
    </cofactor>
</comment>
<feature type="domain" description="4Fe-4S ferredoxin-type" evidence="8">
    <location>
        <begin position="5"/>
        <end position="33"/>
    </location>
</feature>
<comment type="caution">
    <text evidence="9">The sequence shown here is derived from an EMBL/GenBank/DDBJ whole genome shotgun (WGS) entry which is preliminary data.</text>
</comment>
<evidence type="ECO:0000313" key="10">
    <source>
        <dbReference type="Proteomes" id="UP001523566"/>
    </source>
</evidence>
<evidence type="ECO:0000256" key="1">
    <source>
        <dbReference type="ARBA" id="ARBA00001966"/>
    </source>
</evidence>
<evidence type="ECO:0000256" key="5">
    <source>
        <dbReference type="ARBA" id="ARBA00022723"/>
    </source>
</evidence>
<evidence type="ECO:0000259" key="8">
    <source>
        <dbReference type="PROSITE" id="PS51379"/>
    </source>
</evidence>
<protein>
    <recommendedName>
        <fullName evidence="3">Ferredoxin</fullName>
    </recommendedName>
</protein>
<sequence>MRKGKIAVVDKECVACGNCVKYCPKQAILIHKGICAVVDGDACVGCGKCEKVCPAGTISVVIREEIYA</sequence>
<reference evidence="9 10" key="1">
    <citation type="journal article" date="2022" name="Genome Biol. Evol.">
        <title>Host diet, physiology and behaviors set the stage for Lachnospiraceae cladogenesis.</title>
        <authorList>
            <person name="Vera-Ponce De Leon A."/>
            <person name="Schneider M."/>
            <person name="Jahnes B.C."/>
            <person name="Sadowski V."/>
            <person name="Camuy-Velez L.A."/>
            <person name="Duan J."/>
            <person name="Sabree Z.L."/>
        </authorList>
    </citation>
    <scope>NUCLEOTIDE SEQUENCE [LARGE SCALE GENOMIC DNA]</scope>
    <source>
        <strain evidence="9 10">PAL113</strain>
    </source>
</reference>